<dbReference type="Pfam" id="PF14619">
    <property type="entry name" value="SnAC"/>
    <property type="match status" value="2"/>
</dbReference>
<feature type="non-terminal residue" evidence="3">
    <location>
        <position position="113"/>
    </location>
</feature>
<feature type="region of interest" description="Disordered" evidence="1">
    <location>
        <begin position="42"/>
        <end position="63"/>
    </location>
</feature>
<dbReference type="InterPro" id="IPR029295">
    <property type="entry name" value="SnAC"/>
</dbReference>
<dbReference type="SMART" id="SM01314">
    <property type="entry name" value="SnAC"/>
    <property type="match status" value="1"/>
</dbReference>
<feature type="non-terminal residue" evidence="3">
    <location>
        <position position="1"/>
    </location>
</feature>
<evidence type="ECO:0000313" key="3">
    <source>
        <dbReference type="EMBL" id="JAS58531.1"/>
    </source>
</evidence>
<gene>
    <name evidence="3" type="ORF">g.50544</name>
</gene>
<evidence type="ECO:0000259" key="2">
    <source>
        <dbReference type="SMART" id="SM01314"/>
    </source>
</evidence>
<sequence length="113" mass="13812">EVDRWNYDEPDDSFLGRGTRTRKEVDYTDSLTEKEWLKEIDDGVDYEDEDEEEEVDRWNYDEPDDSFLGRGTRTRKEVDYTDSLTEKEWLKEIDDGVDYEDEDEEEEVDRWNY</sequence>
<reference evidence="3" key="1">
    <citation type="submission" date="2015-11" db="EMBL/GenBank/DDBJ databases">
        <title>De novo transcriptome assembly of four potential Pierce s Disease insect vectors from Arizona vineyards.</title>
        <authorList>
            <person name="Tassone E.E."/>
        </authorList>
    </citation>
    <scope>NUCLEOTIDE SEQUENCE</scope>
</reference>
<dbReference type="AlphaFoldDB" id="A0A1B6G813"/>
<name>A0A1B6G813_9HEMI</name>
<protein>
    <recommendedName>
        <fullName evidence="2">Snf2 ATP coupling domain-containing protein</fullName>
    </recommendedName>
</protein>
<dbReference type="GO" id="GO:0042393">
    <property type="term" value="F:histone binding"/>
    <property type="evidence" value="ECO:0007669"/>
    <property type="project" value="InterPro"/>
</dbReference>
<accession>A0A1B6G813</accession>
<feature type="domain" description="Snf2 ATP coupling" evidence="2">
    <location>
        <begin position="18"/>
        <end position="90"/>
    </location>
</feature>
<organism evidence="3">
    <name type="scientific">Cuerna arida</name>
    <dbReference type="NCBI Taxonomy" id="1464854"/>
    <lineage>
        <taxon>Eukaryota</taxon>
        <taxon>Metazoa</taxon>
        <taxon>Ecdysozoa</taxon>
        <taxon>Arthropoda</taxon>
        <taxon>Hexapoda</taxon>
        <taxon>Insecta</taxon>
        <taxon>Pterygota</taxon>
        <taxon>Neoptera</taxon>
        <taxon>Paraneoptera</taxon>
        <taxon>Hemiptera</taxon>
        <taxon>Auchenorrhyncha</taxon>
        <taxon>Membracoidea</taxon>
        <taxon>Cicadellidae</taxon>
        <taxon>Cicadellinae</taxon>
        <taxon>Proconiini</taxon>
        <taxon>Cuerna</taxon>
    </lineage>
</organism>
<evidence type="ECO:0000256" key="1">
    <source>
        <dbReference type="SAM" id="MobiDB-lite"/>
    </source>
</evidence>
<dbReference type="EMBL" id="GECZ01011238">
    <property type="protein sequence ID" value="JAS58531.1"/>
    <property type="molecule type" value="Transcribed_RNA"/>
</dbReference>
<proteinExistence type="predicted"/>